<dbReference type="Ensembl" id="ENSSFAT00005040682.1">
    <property type="protein sequence ID" value="ENSSFAP00005039231.1"/>
    <property type="gene ID" value="ENSSFAG00005019625.1"/>
</dbReference>
<reference evidence="2" key="1">
    <citation type="submission" date="2025-08" db="UniProtKB">
        <authorList>
            <consortium name="Ensembl"/>
        </authorList>
    </citation>
    <scope>IDENTIFICATION</scope>
</reference>
<dbReference type="GO" id="GO:0008157">
    <property type="term" value="F:protein phosphatase 1 binding"/>
    <property type="evidence" value="ECO:0007669"/>
    <property type="project" value="TreeGrafter"/>
</dbReference>
<protein>
    <recommendedName>
        <fullName evidence="1">CBM21 domain-containing protein</fullName>
    </recommendedName>
</protein>
<dbReference type="InterPro" id="IPR038175">
    <property type="entry name" value="CBM21_dom_sf"/>
</dbReference>
<dbReference type="GO" id="GO:0005979">
    <property type="term" value="P:regulation of glycogen biosynthetic process"/>
    <property type="evidence" value="ECO:0007669"/>
    <property type="project" value="TreeGrafter"/>
</dbReference>
<reference evidence="2" key="2">
    <citation type="submission" date="2025-09" db="UniProtKB">
        <authorList>
            <consortium name="Ensembl"/>
        </authorList>
    </citation>
    <scope>IDENTIFICATION</scope>
</reference>
<dbReference type="InterPro" id="IPR050782">
    <property type="entry name" value="PP1_regulatory_subunit_3"/>
</dbReference>
<proteinExistence type="predicted"/>
<sequence length="247" mass="27100">MPIDMTPLCPTPDDFLPPARRPVLRFERRARPGAKRVTFADQRGLALTRVKVFSQLDDPVLIPAAVREALRSAAAVAAAAADRPRLDFAPPSSDYLRFRRNLETNLVSLERCELRGGALAGTVRVKNVAFEKRVALRVSFDAWRSHADVDCVYVRDAFPGAAGDAFAFSVPLPAAPPPQRRAEFAVRYAVAGAEHWDSNHGNNYGIAWAPAWSRRPDSAHSGSSAWSRGALPDWPGFAGYEDVGPYY</sequence>
<dbReference type="InParanoid" id="A0A672IBY9"/>
<dbReference type="Gene3D" id="2.60.40.2440">
    <property type="entry name" value="Carbohydrate binding type-21 domain"/>
    <property type="match status" value="1"/>
</dbReference>
<feature type="domain" description="CBM21" evidence="1">
    <location>
        <begin position="99"/>
        <end position="207"/>
    </location>
</feature>
<dbReference type="RefSeq" id="XP_029940022.1">
    <property type="nucleotide sequence ID" value="XM_030084162.1"/>
</dbReference>
<evidence type="ECO:0000313" key="2">
    <source>
        <dbReference type="Ensembl" id="ENSSFAP00005039231.1"/>
    </source>
</evidence>
<dbReference type="OMA" id="WRSHADV"/>
<accession>A0A672IBY9</accession>
<dbReference type="PANTHER" id="PTHR12307:SF13">
    <property type="entry name" value="PROTEIN PHOSPHATASE 1 REGULATORY SUBUNIT 3B"/>
    <property type="match status" value="1"/>
</dbReference>
<name>A0A672IBY9_SALFA</name>
<keyword evidence="3" id="KW-1185">Reference proteome</keyword>
<dbReference type="OrthoDB" id="8942186at2759"/>
<gene>
    <name evidence="2" type="primary">ppp1r3b</name>
</gene>
<dbReference type="AlphaFoldDB" id="A0A672IBY9"/>
<dbReference type="GeneID" id="115382440"/>
<organism evidence="2 3">
    <name type="scientific">Salarias fasciatus</name>
    <name type="common">Jewelled blenny</name>
    <name type="synonym">Blennius fasciatus</name>
    <dbReference type="NCBI Taxonomy" id="181472"/>
    <lineage>
        <taxon>Eukaryota</taxon>
        <taxon>Metazoa</taxon>
        <taxon>Chordata</taxon>
        <taxon>Craniata</taxon>
        <taxon>Vertebrata</taxon>
        <taxon>Euteleostomi</taxon>
        <taxon>Actinopterygii</taxon>
        <taxon>Neopterygii</taxon>
        <taxon>Teleostei</taxon>
        <taxon>Neoteleostei</taxon>
        <taxon>Acanthomorphata</taxon>
        <taxon>Ovalentaria</taxon>
        <taxon>Blenniimorphae</taxon>
        <taxon>Blenniiformes</taxon>
        <taxon>Blennioidei</taxon>
        <taxon>Blenniidae</taxon>
        <taxon>Salariinae</taxon>
        <taxon>Salarias</taxon>
    </lineage>
</organism>
<dbReference type="Pfam" id="PF03370">
    <property type="entry name" value="CBM_21"/>
    <property type="match status" value="1"/>
</dbReference>
<dbReference type="GO" id="GO:0000164">
    <property type="term" value="C:protein phosphatase type 1 complex"/>
    <property type="evidence" value="ECO:0007669"/>
    <property type="project" value="TreeGrafter"/>
</dbReference>
<dbReference type="Proteomes" id="UP000472267">
    <property type="component" value="Unassembled WGS sequence"/>
</dbReference>
<dbReference type="GO" id="GO:2001069">
    <property type="term" value="F:glycogen binding"/>
    <property type="evidence" value="ECO:0007669"/>
    <property type="project" value="TreeGrafter"/>
</dbReference>
<evidence type="ECO:0000313" key="3">
    <source>
        <dbReference type="Proteomes" id="UP000472267"/>
    </source>
</evidence>
<dbReference type="PANTHER" id="PTHR12307">
    <property type="entry name" value="PROTEIN PHOSPHATASE 1 REGULATORY SUBUNIT"/>
    <property type="match status" value="1"/>
</dbReference>
<dbReference type="PROSITE" id="PS51159">
    <property type="entry name" value="CBM21"/>
    <property type="match status" value="1"/>
</dbReference>
<dbReference type="InterPro" id="IPR005036">
    <property type="entry name" value="CBM21_dom"/>
</dbReference>
<evidence type="ECO:0000259" key="1">
    <source>
        <dbReference type="PROSITE" id="PS51159"/>
    </source>
</evidence>